<dbReference type="InterPro" id="IPR036866">
    <property type="entry name" value="RibonucZ/Hydroxyglut_hydro"/>
</dbReference>
<dbReference type="Pfam" id="PF13483">
    <property type="entry name" value="Lactamase_B_3"/>
    <property type="match status" value="1"/>
</dbReference>
<dbReference type="RefSeq" id="WP_265168799.1">
    <property type="nucleotide sequence ID" value="NZ_AP023081.1"/>
</dbReference>
<accession>A0ABM7LHZ9</accession>
<name>A0ABM7LHZ9_9PSED</name>
<dbReference type="PANTHER" id="PTHR43546">
    <property type="entry name" value="UPF0173 METAL-DEPENDENT HYDROLASE MJ1163-RELATED"/>
    <property type="match status" value="1"/>
</dbReference>
<organism evidence="3 4">
    <name type="scientific">Pseudomonas solani</name>
    <dbReference type="NCBI Taxonomy" id="2731552"/>
    <lineage>
        <taxon>Bacteria</taxon>
        <taxon>Pseudomonadati</taxon>
        <taxon>Pseudomonadota</taxon>
        <taxon>Gammaproteobacteria</taxon>
        <taxon>Pseudomonadales</taxon>
        <taxon>Pseudomonadaceae</taxon>
        <taxon>Pseudomonas</taxon>
    </lineage>
</organism>
<reference evidence="3" key="1">
    <citation type="submission" date="2020-05" db="EMBL/GenBank/DDBJ databases">
        <title>Complete genome sequence of Pseudomonas sp. Sm006.</title>
        <authorList>
            <person name="Takeuchi K."/>
            <person name="Someya N."/>
        </authorList>
    </citation>
    <scope>NUCLEOTIDE SEQUENCE</scope>
    <source>
        <strain evidence="3">Sm006</strain>
    </source>
</reference>
<evidence type="ECO:0000313" key="3">
    <source>
        <dbReference type="EMBL" id="BCD89069.1"/>
    </source>
</evidence>
<dbReference type="Proteomes" id="UP001064896">
    <property type="component" value="Chromosome"/>
</dbReference>
<keyword evidence="1" id="KW-0378">Hydrolase</keyword>
<dbReference type="InterPro" id="IPR001279">
    <property type="entry name" value="Metallo-B-lactamas"/>
</dbReference>
<dbReference type="SMART" id="SM00849">
    <property type="entry name" value="Lactamase_B"/>
    <property type="match status" value="1"/>
</dbReference>
<feature type="domain" description="Metallo-beta-lactamase" evidence="2">
    <location>
        <begin position="6"/>
        <end position="219"/>
    </location>
</feature>
<evidence type="ECO:0000313" key="4">
    <source>
        <dbReference type="Proteomes" id="UP001064896"/>
    </source>
</evidence>
<dbReference type="EMBL" id="AP023081">
    <property type="protein sequence ID" value="BCD89069.1"/>
    <property type="molecule type" value="Genomic_DNA"/>
</dbReference>
<gene>
    <name evidence="3" type="primary">saxA</name>
    <name evidence="3" type="ORF">PSm6_54760</name>
</gene>
<protein>
    <recommendedName>
        <fullName evidence="2">Metallo-beta-lactamase domain-containing protein</fullName>
    </recommendedName>
</protein>
<evidence type="ECO:0000259" key="2">
    <source>
        <dbReference type="SMART" id="SM00849"/>
    </source>
</evidence>
<evidence type="ECO:0000256" key="1">
    <source>
        <dbReference type="ARBA" id="ARBA00022801"/>
    </source>
</evidence>
<keyword evidence="4" id="KW-1185">Reference proteome</keyword>
<proteinExistence type="predicted"/>
<sequence>MKIQQLRNATIILDLGQQRILVDPMLARKGTLPSLRIFAGRQRNPTVELPESAPQALESVTHCLITHCQKGHFDHLDRAGTRWLRERQIPVICTPHDAPYLARLGLNVQPLPEGHAEPVPFFGGTIRTVRCTHGKGLVGRLMEHGVGYLIELPGEPSLYLAGDTILTPGVRDFVLHHQPQVCVVPAGGARFDIGDDIIMGLDEVLEFTRLSRGIVVANHLQAINHCPVTREELAEAAHASGLAQRLLIPADGQVLELA</sequence>
<dbReference type="CDD" id="cd06262">
    <property type="entry name" value="metallo-hydrolase-like_MBL-fold"/>
    <property type="match status" value="1"/>
</dbReference>
<dbReference type="Gene3D" id="3.60.15.10">
    <property type="entry name" value="Ribonuclease Z/Hydroxyacylglutathione hydrolase-like"/>
    <property type="match status" value="1"/>
</dbReference>
<dbReference type="PANTHER" id="PTHR43546:SF9">
    <property type="entry name" value="L-ASCORBATE-6-PHOSPHATE LACTONASE ULAG-RELATED"/>
    <property type="match status" value="1"/>
</dbReference>
<dbReference type="SUPFAM" id="SSF56281">
    <property type="entry name" value="Metallo-hydrolase/oxidoreductase"/>
    <property type="match status" value="1"/>
</dbReference>
<dbReference type="InterPro" id="IPR050114">
    <property type="entry name" value="UPF0173_UPF0282_UlaG_hydrolase"/>
</dbReference>